<dbReference type="SMART" id="SM00184">
    <property type="entry name" value="RING"/>
    <property type="match status" value="1"/>
</dbReference>
<dbReference type="InterPro" id="IPR043136">
    <property type="entry name" value="B30.2/SPRY_sf"/>
</dbReference>
<dbReference type="OrthoDB" id="6105938at2759"/>
<dbReference type="Pfam" id="PF00643">
    <property type="entry name" value="zf-B_box"/>
    <property type="match status" value="1"/>
</dbReference>
<keyword evidence="1" id="KW-0399">Innate immunity</keyword>
<reference evidence="12" key="1">
    <citation type="thesis" date="2021" institute="BYU ScholarsArchive" country="Provo, UT, USA">
        <title>Applications of and Algorithms for Genome Assembly and Genomic Analyses with an Emphasis on Marine Teleosts.</title>
        <authorList>
            <person name="Pickett B.D."/>
        </authorList>
    </citation>
    <scope>NUCLEOTIDE SEQUENCE</scope>
    <source>
        <strain evidence="12">HI-2016</strain>
    </source>
</reference>
<gene>
    <name evidence="12" type="ORF">JZ751_020962</name>
</gene>
<dbReference type="AlphaFoldDB" id="A0A8T2PNL6"/>
<dbReference type="InterPro" id="IPR003879">
    <property type="entry name" value="Butyrophylin_SPRY"/>
</dbReference>
<dbReference type="Gene3D" id="2.60.120.920">
    <property type="match status" value="1"/>
</dbReference>
<dbReference type="CDD" id="cd19802">
    <property type="entry name" value="Bbox1_TRIM8-like"/>
    <property type="match status" value="1"/>
</dbReference>
<keyword evidence="5" id="KW-0391">Immunity</keyword>
<dbReference type="InterPro" id="IPR051051">
    <property type="entry name" value="E3_ubiq-ligase_TRIM/RNF"/>
</dbReference>
<comment type="caution">
    <text evidence="12">The sequence shown here is derived from an EMBL/GenBank/DDBJ whole genome shotgun (WGS) entry which is preliminary data.</text>
</comment>
<dbReference type="PROSITE" id="PS50188">
    <property type="entry name" value="B302_SPRY"/>
    <property type="match status" value="1"/>
</dbReference>
<organism evidence="12 13">
    <name type="scientific">Albula glossodonta</name>
    <name type="common">roundjaw bonefish</name>
    <dbReference type="NCBI Taxonomy" id="121402"/>
    <lineage>
        <taxon>Eukaryota</taxon>
        <taxon>Metazoa</taxon>
        <taxon>Chordata</taxon>
        <taxon>Craniata</taxon>
        <taxon>Vertebrata</taxon>
        <taxon>Euteleostomi</taxon>
        <taxon>Actinopterygii</taxon>
        <taxon>Neopterygii</taxon>
        <taxon>Teleostei</taxon>
        <taxon>Albuliformes</taxon>
        <taxon>Albulidae</taxon>
        <taxon>Albula</taxon>
    </lineage>
</organism>
<keyword evidence="7" id="KW-0175">Coiled coil</keyword>
<evidence type="ECO:0000256" key="4">
    <source>
        <dbReference type="ARBA" id="ARBA00022833"/>
    </source>
</evidence>
<dbReference type="GO" id="GO:0005737">
    <property type="term" value="C:cytoplasm"/>
    <property type="evidence" value="ECO:0007669"/>
    <property type="project" value="UniProtKB-ARBA"/>
</dbReference>
<dbReference type="InterPro" id="IPR017907">
    <property type="entry name" value="Znf_RING_CS"/>
</dbReference>
<dbReference type="GO" id="GO:0045087">
    <property type="term" value="P:innate immune response"/>
    <property type="evidence" value="ECO:0007669"/>
    <property type="project" value="UniProtKB-KW"/>
</dbReference>
<evidence type="ECO:0000256" key="2">
    <source>
        <dbReference type="ARBA" id="ARBA00022723"/>
    </source>
</evidence>
<evidence type="ECO:0000256" key="5">
    <source>
        <dbReference type="ARBA" id="ARBA00022859"/>
    </source>
</evidence>
<dbReference type="Gene3D" id="3.30.40.10">
    <property type="entry name" value="Zinc/RING finger domain, C3HC4 (zinc finger)"/>
    <property type="match status" value="1"/>
</dbReference>
<evidence type="ECO:0000256" key="1">
    <source>
        <dbReference type="ARBA" id="ARBA00022588"/>
    </source>
</evidence>
<dbReference type="PROSITE" id="PS00518">
    <property type="entry name" value="ZF_RING_1"/>
    <property type="match status" value="1"/>
</dbReference>
<sequence length="596" mass="66478">MASMGASLETPVSVPPDCSLCNNKCRDPTSLRCGHCFCLACIQEVWSSSLTGPYYCPECREEYRKLPAFGRNRSPSASADRQGRTPSVPPDWDDGERPSTSASSSSPTQRLGKRPASSPSMSSHRDGEGRPPFSTARTTSSSLGSSVRCHYCPSPSQQVAVKTCLVCGASMCKGHLQSHLESPVFQAHPLVAPTADVSLWRCQEHQEMNKIYCQECSMCVCTVCTVIGAHRDHRCVGVQEAESELRHNMKEEMKKMQENEQVIQSRVAGFQEKKLNIQTELGQSRESLKQQYQAMREALEREELKALQCVAREERRVLGGVQAQLEHLQGQLSSIQTSLDTLEGLSDAKGAERVKEQAFIMEYNKLLESVRVMSEPLEEMEPNQEVDHARLGQLEEWAKRRLNTVFLGMPDRDALRLFYGVTPSLDQATAHPKLVLSQENTKVMYSDEPQSYPDKASRFSTFPQVLGITAQDGGRSYWEVEVTGEGRWKVGVSDALIDRKGPKDACRIGFNSHSWCLYGERGKLEALHDKESFPVGSSAPQRVGVFLDMEEGSLSFYSVSPEETLTLLHCFQQTFTQPLYPALAVSKAHLSFRNLF</sequence>
<feature type="region of interest" description="Disordered" evidence="8">
    <location>
        <begin position="70"/>
        <end position="139"/>
    </location>
</feature>
<dbReference type="SUPFAM" id="SSF57850">
    <property type="entry name" value="RING/U-box"/>
    <property type="match status" value="1"/>
</dbReference>
<dbReference type="GO" id="GO:0008270">
    <property type="term" value="F:zinc ion binding"/>
    <property type="evidence" value="ECO:0007669"/>
    <property type="project" value="UniProtKB-KW"/>
</dbReference>
<dbReference type="Pfam" id="PF13765">
    <property type="entry name" value="PRY"/>
    <property type="match status" value="1"/>
</dbReference>
<keyword evidence="3 6" id="KW-0863">Zinc-finger</keyword>
<evidence type="ECO:0000256" key="8">
    <source>
        <dbReference type="SAM" id="MobiDB-lite"/>
    </source>
</evidence>
<keyword evidence="13" id="KW-1185">Reference proteome</keyword>
<dbReference type="PANTHER" id="PTHR25465:SF35">
    <property type="entry name" value="E3 UBIQUITIN_ISG15 LIGASE TRIM25-RELATED"/>
    <property type="match status" value="1"/>
</dbReference>
<dbReference type="InterPro" id="IPR003877">
    <property type="entry name" value="SPRY_dom"/>
</dbReference>
<evidence type="ECO:0000256" key="3">
    <source>
        <dbReference type="ARBA" id="ARBA00022771"/>
    </source>
</evidence>
<dbReference type="SMART" id="SM00336">
    <property type="entry name" value="BBOX"/>
    <property type="match status" value="2"/>
</dbReference>
<dbReference type="InterPro" id="IPR000315">
    <property type="entry name" value="Znf_B-box"/>
</dbReference>
<dbReference type="InterPro" id="IPR001841">
    <property type="entry name" value="Znf_RING"/>
</dbReference>
<dbReference type="PROSITE" id="PS50119">
    <property type="entry name" value="ZF_BBOX"/>
    <property type="match status" value="1"/>
</dbReference>
<dbReference type="PRINTS" id="PR01407">
    <property type="entry name" value="BUTYPHLNCDUF"/>
</dbReference>
<feature type="domain" description="B box-type" evidence="10">
    <location>
        <begin position="202"/>
        <end position="238"/>
    </location>
</feature>
<dbReference type="InterPro" id="IPR013320">
    <property type="entry name" value="ConA-like_dom_sf"/>
</dbReference>
<dbReference type="PROSITE" id="PS50089">
    <property type="entry name" value="ZF_RING_2"/>
    <property type="match status" value="1"/>
</dbReference>
<dbReference type="InterPro" id="IPR001870">
    <property type="entry name" value="B30.2/SPRY"/>
</dbReference>
<protein>
    <submittedName>
        <fullName evidence="12">Uncharacterized protein</fullName>
    </submittedName>
</protein>
<evidence type="ECO:0000256" key="6">
    <source>
        <dbReference type="PROSITE-ProRule" id="PRU00024"/>
    </source>
</evidence>
<evidence type="ECO:0000259" key="9">
    <source>
        <dbReference type="PROSITE" id="PS50089"/>
    </source>
</evidence>
<feature type="domain" description="B30.2/SPRY" evidence="11">
    <location>
        <begin position="403"/>
        <end position="596"/>
    </location>
</feature>
<keyword evidence="2" id="KW-0479">Metal-binding</keyword>
<proteinExistence type="predicted"/>
<dbReference type="EMBL" id="JAFBMS010000005">
    <property type="protein sequence ID" value="KAG9352548.1"/>
    <property type="molecule type" value="Genomic_DNA"/>
</dbReference>
<dbReference type="Pfam" id="PF00622">
    <property type="entry name" value="SPRY"/>
    <property type="match status" value="1"/>
</dbReference>
<evidence type="ECO:0000259" key="10">
    <source>
        <dbReference type="PROSITE" id="PS50119"/>
    </source>
</evidence>
<evidence type="ECO:0000256" key="7">
    <source>
        <dbReference type="SAM" id="Coils"/>
    </source>
</evidence>
<dbReference type="InterPro" id="IPR013083">
    <property type="entry name" value="Znf_RING/FYVE/PHD"/>
</dbReference>
<name>A0A8T2PNL6_9TELE</name>
<evidence type="ECO:0000313" key="12">
    <source>
        <dbReference type="EMBL" id="KAG9352548.1"/>
    </source>
</evidence>
<evidence type="ECO:0000259" key="11">
    <source>
        <dbReference type="PROSITE" id="PS50188"/>
    </source>
</evidence>
<feature type="coiled-coil region" evidence="7">
    <location>
        <begin position="239"/>
        <end position="305"/>
    </location>
</feature>
<keyword evidence="4" id="KW-0862">Zinc</keyword>
<dbReference type="Gene3D" id="3.30.160.60">
    <property type="entry name" value="Classic Zinc Finger"/>
    <property type="match status" value="1"/>
</dbReference>
<dbReference type="Proteomes" id="UP000824540">
    <property type="component" value="Unassembled WGS sequence"/>
</dbReference>
<feature type="domain" description="RING-type" evidence="9">
    <location>
        <begin position="18"/>
        <end position="60"/>
    </location>
</feature>
<dbReference type="Gene3D" id="4.10.830.40">
    <property type="match status" value="1"/>
</dbReference>
<dbReference type="SUPFAM" id="SSF57845">
    <property type="entry name" value="B-box zinc-binding domain"/>
    <property type="match status" value="1"/>
</dbReference>
<dbReference type="InterPro" id="IPR006574">
    <property type="entry name" value="PRY"/>
</dbReference>
<feature type="compositionally biased region" description="Low complexity" evidence="8">
    <location>
        <begin position="98"/>
        <end position="108"/>
    </location>
</feature>
<evidence type="ECO:0000313" key="13">
    <source>
        <dbReference type="Proteomes" id="UP000824540"/>
    </source>
</evidence>
<dbReference type="SMART" id="SM00449">
    <property type="entry name" value="SPRY"/>
    <property type="match status" value="1"/>
</dbReference>
<dbReference type="SUPFAM" id="SSF49899">
    <property type="entry name" value="Concanavalin A-like lectins/glucanases"/>
    <property type="match status" value="1"/>
</dbReference>
<dbReference type="SMART" id="SM00589">
    <property type="entry name" value="PRY"/>
    <property type="match status" value="1"/>
</dbReference>
<dbReference type="PANTHER" id="PTHR25465">
    <property type="entry name" value="B-BOX DOMAIN CONTAINING"/>
    <property type="match status" value="1"/>
</dbReference>
<accession>A0A8T2PNL6</accession>